<dbReference type="EMBL" id="BARU01044087">
    <property type="protein sequence ID" value="GAH76374.1"/>
    <property type="molecule type" value="Genomic_DNA"/>
</dbReference>
<evidence type="ECO:0000313" key="1">
    <source>
        <dbReference type="EMBL" id="GAH76374.1"/>
    </source>
</evidence>
<protein>
    <submittedName>
        <fullName evidence="1">Uncharacterized protein</fullName>
    </submittedName>
</protein>
<proteinExistence type="predicted"/>
<dbReference type="AlphaFoldDB" id="X1JDE0"/>
<organism evidence="1">
    <name type="scientific">marine sediment metagenome</name>
    <dbReference type="NCBI Taxonomy" id="412755"/>
    <lineage>
        <taxon>unclassified sequences</taxon>
        <taxon>metagenomes</taxon>
        <taxon>ecological metagenomes</taxon>
    </lineage>
</organism>
<reference evidence="1" key="1">
    <citation type="journal article" date="2014" name="Front. Microbiol.">
        <title>High frequency of phylogenetically diverse reductive dehalogenase-homologous genes in deep subseafloor sedimentary metagenomes.</title>
        <authorList>
            <person name="Kawai M."/>
            <person name="Futagami T."/>
            <person name="Toyoda A."/>
            <person name="Takaki Y."/>
            <person name="Nishi S."/>
            <person name="Hori S."/>
            <person name="Arai W."/>
            <person name="Tsubouchi T."/>
            <person name="Morono Y."/>
            <person name="Uchiyama I."/>
            <person name="Ito T."/>
            <person name="Fujiyama A."/>
            <person name="Inagaki F."/>
            <person name="Takami H."/>
        </authorList>
    </citation>
    <scope>NUCLEOTIDE SEQUENCE</scope>
    <source>
        <strain evidence="1">Expedition CK06-06</strain>
    </source>
</reference>
<feature type="non-terminal residue" evidence="1">
    <location>
        <position position="35"/>
    </location>
</feature>
<gene>
    <name evidence="1" type="ORF">S03H2_67364</name>
</gene>
<accession>X1JDE0</accession>
<comment type="caution">
    <text evidence="1">The sequence shown here is derived from an EMBL/GenBank/DDBJ whole genome shotgun (WGS) entry which is preliminary data.</text>
</comment>
<name>X1JDE0_9ZZZZ</name>
<sequence>MWRRALLFQLNPYVIIAKPVAAEPIIAIAAIRGEA</sequence>